<comment type="caution">
    <text evidence="1">The sequence shown here is derived from an EMBL/GenBank/DDBJ whole genome shotgun (WGS) entry which is preliminary data.</text>
</comment>
<name>A0ABM8QJ96_9BACT</name>
<accession>A0ABM8QJ96</accession>
<sequence length="38" mass="3751">MKRNAHRVAACSEEEMGWAAAIVAVTGSTSGAGCGTVA</sequence>
<reference evidence="1 2" key="1">
    <citation type="submission" date="2021-02" db="EMBL/GenBank/DDBJ databases">
        <authorList>
            <person name="Han P."/>
        </authorList>
    </citation>
    <scope>NUCLEOTIDE SEQUENCE [LARGE SCALE GENOMIC DNA]</scope>
    <source>
        <strain evidence="1">Candidatus Nitrospira sp. ZN2</strain>
    </source>
</reference>
<gene>
    <name evidence="1" type="ORF">NSPZN2_10690</name>
</gene>
<keyword evidence="2" id="KW-1185">Reference proteome</keyword>
<organism evidence="1 2">
    <name type="scientific">Nitrospira defluvii</name>
    <dbReference type="NCBI Taxonomy" id="330214"/>
    <lineage>
        <taxon>Bacteria</taxon>
        <taxon>Pseudomonadati</taxon>
        <taxon>Nitrospirota</taxon>
        <taxon>Nitrospiria</taxon>
        <taxon>Nitrospirales</taxon>
        <taxon>Nitrospiraceae</taxon>
        <taxon>Nitrospira</taxon>
    </lineage>
</organism>
<dbReference type="PROSITE" id="PS51257">
    <property type="entry name" value="PROKAR_LIPOPROTEIN"/>
    <property type="match status" value="1"/>
</dbReference>
<evidence type="ECO:0000313" key="2">
    <source>
        <dbReference type="Proteomes" id="UP000675880"/>
    </source>
</evidence>
<proteinExistence type="predicted"/>
<protein>
    <submittedName>
        <fullName evidence="1">Uncharacterized protein</fullName>
    </submittedName>
</protein>
<dbReference type="EMBL" id="CAJNBJ010000001">
    <property type="protein sequence ID" value="CAE6700128.1"/>
    <property type="molecule type" value="Genomic_DNA"/>
</dbReference>
<evidence type="ECO:0000313" key="1">
    <source>
        <dbReference type="EMBL" id="CAE6700128.1"/>
    </source>
</evidence>
<dbReference type="Proteomes" id="UP000675880">
    <property type="component" value="Unassembled WGS sequence"/>
</dbReference>